<dbReference type="InterPro" id="IPR016071">
    <property type="entry name" value="Staphylococal_nuclease_OB-fold"/>
</dbReference>
<keyword evidence="3" id="KW-1185">Reference proteome</keyword>
<proteinExistence type="predicted"/>
<reference evidence="2" key="1">
    <citation type="submission" date="2020-11" db="EMBL/GenBank/DDBJ databases">
        <authorList>
            <person name="Tran Van P."/>
        </authorList>
    </citation>
    <scope>NUCLEOTIDE SEQUENCE</scope>
</reference>
<organism evidence="2">
    <name type="scientific">Oppiella nova</name>
    <dbReference type="NCBI Taxonomy" id="334625"/>
    <lineage>
        <taxon>Eukaryota</taxon>
        <taxon>Metazoa</taxon>
        <taxon>Ecdysozoa</taxon>
        <taxon>Arthropoda</taxon>
        <taxon>Chelicerata</taxon>
        <taxon>Arachnida</taxon>
        <taxon>Acari</taxon>
        <taxon>Acariformes</taxon>
        <taxon>Sarcoptiformes</taxon>
        <taxon>Oribatida</taxon>
        <taxon>Brachypylina</taxon>
        <taxon>Oppioidea</taxon>
        <taxon>Oppiidae</taxon>
        <taxon>Oppiella</taxon>
    </lineage>
</organism>
<evidence type="ECO:0000259" key="1">
    <source>
        <dbReference type="PROSITE" id="PS50830"/>
    </source>
</evidence>
<dbReference type="PANTHER" id="PTHR12302:SF2">
    <property type="entry name" value="STAPHYLOCOCCAL NUCLEASE DOMAIN-CONTAINING PROTEIN 1"/>
    <property type="match status" value="1"/>
</dbReference>
<gene>
    <name evidence="2" type="ORF">ONB1V03_LOCUS13244</name>
</gene>
<dbReference type="Gene3D" id="2.40.50.90">
    <property type="match status" value="1"/>
</dbReference>
<dbReference type="GO" id="GO:0003723">
    <property type="term" value="F:RNA binding"/>
    <property type="evidence" value="ECO:0007669"/>
    <property type="project" value="TreeGrafter"/>
</dbReference>
<dbReference type="GO" id="GO:0005829">
    <property type="term" value="C:cytosol"/>
    <property type="evidence" value="ECO:0007669"/>
    <property type="project" value="TreeGrafter"/>
</dbReference>
<dbReference type="InterPro" id="IPR032675">
    <property type="entry name" value="LRR_dom_sf"/>
</dbReference>
<dbReference type="SMART" id="SM00318">
    <property type="entry name" value="SNc"/>
    <property type="match status" value="1"/>
</dbReference>
<dbReference type="PROSITE" id="PS50830">
    <property type="entry name" value="TNASE_3"/>
    <property type="match status" value="1"/>
</dbReference>
<dbReference type="Pfam" id="PF00646">
    <property type="entry name" value="F-box"/>
    <property type="match status" value="1"/>
</dbReference>
<dbReference type="GO" id="GO:0005634">
    <property type="term" value="C:nucleus"/>
    <property type="evidence" value="ECO:0007669"/>
    <property type="project" value="TreeGrafter"/>
</dbReference>
<dbReference type="Gene3D" id="3.80.10.10">
    <property type="entry name" value="Ribonuclease Inhibitor"/>
    <property type="match status" value="1"/>
</dbReference>
<dbReference type="InterPro" id="IPR001810">
    <property type="entry name" value="F-box_dom"/>
</dbReference>
<dbReference type="EMBL" id="OC926250">
    <property type="protein sequence ID" value="CAD7656608.1"/>
    <property type="molecule type" value="Genomic_DNA"/>
</dbReference>
<dbReference type="Pfam" id="PF00565">
    <property type="entry name" value="SNase"/>
    <property type="match status" value="1"/>
</dbReference>
<dbReference type="EMBL" id="CAJPVJ010011425">
    <property type="protein sequence ID" value="CAG2173795.1"/>
    <property type="molecule type" value="Genomic_DNA"/>
</dbReference>
<dbReference type="SUPFAM" id="SSF50199">
    <property type="entry name" value="Staphylococcal nuclease"/>
    <property type="match status" value="1"/>
</dbReference>
<dbReference type="OrthoDB" id="6478838at2759"/>
<dbReference type="SUPFAM" id="SSF81383">
    <property type="entry name" value="F-box domain"/>
    <property type="match status" value="1"/>
</dbReference>
<dbReference type="GO" id="GO:0006402">
    <property type="term" value="P:mRNA catabolic process"/>
    <property type="evidence" value="ECO:0007669"/>
    <property type="project" value="TreeGrafter"/>
</dbReference>
<evidence type="ECO:0000313" key="2">
    <source>
        <dbReference type="EMBL" id="CAD7656608.1"/>
    </source>
</evidence>
<dbReference type="InterPro" id="IPR036047">
    <property type="entry name" value="F-box-like_dom_sf"/>
</dbReference>
<accession>A0A7R9MCW8</accession>
<evidence type="ECO:0000313" key="3">
    <source>
        <dbReference type="Proteomes" id="UP000728032"/>
    </source>
</evidence>
<dbReference type="AlphaFoldDB" id="A0A7R9MCW8"/>
<sequence length="547" mass="63182">MSNPLSATNSSPVMQRAIVKLVLSGDSLIIRPRGQPKGGPPSEKQINLAHLIAPKVGRKLADGSTTSDESHGWESREFLRTKLMGKEIQFRTEYTIAMGNTTRELGFLFLGDENINDTVVSEGMAEVVRRQQDEDNAEVLRLIGLEESAKAAQKGKWDNVWTKRKVLYDVEEPQELVNETFPGIVEHVRDGSTHTSVSSEPQDYRKDSFGRICDDLCEVLLAYLPLKERFRFECVSTQWQRCVYTTQTELTYDDKIDGKCIEWVLKKCQNMTKIGQLYGFINNSMIQLIVKHCNHLNAIVIDVYYLSVDTITQFFTKFATSLRSIKLYNYSQYHTRREFIDQNLKICHNLRQLMIIGNSLSVVLTDPTNDVLFRRLNTFWFQYMNEDMNGFELFVKRYGNQMKSIDATIYANSNEAITILMTGLSRMAQLKRLKLTLYIHPEFALRSESLKGCQSLIHFTLLSYINNPECGEHFTLDIDKHLPHIQYIEFWGTHITDNMFNSLSKLPNVTTISCDFCDQMFTHEAINYLVTNCHKLRTIYINNRHFI</sequence>
<dbReference type="InterPro" id="IPR035437">
    <property type="entry name" value="SNase_OB-fold_sf"/>
</dbReference>
<dbReference type="SUPFAM" id="SSF52047">
    <property type="entry name" value="RNI-like"/>
    <property type="match status" value="1"/>
</dbReference>
<feature type="domain" description="TNase-like" evidence="1">
    <location>
        <begin position="13"/>
        <end position="159"/>
    </location>
</feature>
<dbReference type="PANTHER" id="PTHR12302">
    <property type="entry name" value="EBNA2 BINDING PROTEIN P100"/>
    <property type="match status" value="1"/>
</dbReference>
<protein>
    <recommendedName>
        <fullName evidence="1">TNase-like domain-containing protein</fullName>
    </recommendedName>
</protein>
<dbReference type="Proteomes" id="UP000728032">
    <property type="component" value="Unassembled WGS sequence"/>
</dbReference>
<name>A0A7R9MCW8_9ACAR</name>
<dbReference type="GO" id="GO:0004518">
    <property type="term" value="F:nuclease activity"/>
    <property type="evidence" value="ECO:0007669"/>
    <property type="project" value="TreeGrafter"/>
</dbReference>